<dbReference type="InterPro" id="IPR015720">
    <property type="entry name" value="Emp24-like"/>
</dbReference>
<feature type="domain" description="GOLD" evidence="11">
    <location>
        <begin position="29"/>
        <end position="139"/>
    </location>
</feature>
<dbReference type="SMART" id="SM01190">
    <property type="entry name" value="EMP24_GP25L"/>
    <property type="match status" value="1"/>
</dbReference>
<evidence type="ECO:0000256" key="1">
    <source>
        <dbReference type="ARBA" id="ARBA00004479"/>
    </source>
</evidence>
<keyword evidence="4 8" id="KW-0812">Transmembrane</keyword>
<evidence type="ECO:0000256" key="8">
    <source>
        <dbReference type="RuleBase" id="RU003827"/>
    </source>
</evidence>
<evidence type="ECO:0000256" key="9">
    <source>
        <dbReference type="SAM" id="Phobius"/>
    </source>
</evidence>
<reference evidence="15" key="3">
    <citation type="submission" date="2024-08" db="UniProtKB">
        <authorList>
            <consortium name="EnsemblMetazoa"/>
        </authorList>
    </citation>
    <scope>IDENTIFICATION</scope>
</reference>
<evidence type="ECO:0000313" key="15">
    <source>
        <dbReference type="EnsemblMetazoa" id="XP_019771040.1"/>
    </source>
</evidence>
<proteinExistence type="evidence at transcript level"/>
<feature type="signal peptide" evidence="10">
    <location>
        <begin position="1"/>
        <end position="19"/>
    </location>
</feature>
<dbReference type="Proteomes" id="UP000030742">
    <property type="component" value="Unassembled WGS sequence"/>
</dbReference>
<dbReference type="KEGG" id="dpa:109545010"/>
<dbReference type="PANTHER" id="PTHR22811">
    <property type="entry name" value="TRANSMEMBRANE EMP24 DOMAIN-CONTAINING PROTEIN"/>
    <property type="match status" value="1"/>
</dbReference>
<dbReference type="HOGENOM" id="CLU_066963_3_1_1"/>
<dbReference type="GO" id="GO:0016020">
    <property type="term" value="C:membrane"/>
    <property type="evidence" value="ECO:0007669"/>
    <property type="project" value="UniProtKB-SubCell"/>
</dbReference>
<reference evidence="16 17" key="2">
    <citation type="journal article" date="2013" name="Genome Biol.">
        <title>Draft genome of the mountain pine beetle, Dendroctonus ponderosae Hopkins, a major forest pest.</title>
        <authorList>
            <person name="Keeling C.I."/>
            <person name="Yuen M.M."/>
            <person name="Liao N.Y."/>
            <person name="Docking T.R."/>
            <person name="Chan S.K."/>
            <person name="Taylor G.A."/>
            <person name="Palmquist D.L."/>
            <person name="Jackman S.D."/>
            <person name="Nguyen A."/>
            <person name="Li M."/>
            <person name="Henderson H."/>
            <person name="Janes J.K."/>
            <person name="Zhao Y."/>
            <person name="Pandoh P."/>
            <person name="Moore R."/>
            <person name="Sperling F.A."/>
            <person name="Huber D.P."/>
            <person name="Birol I."/>
            <person name="Jones S.J."/>
            <person name="Bohlmann J."/>
        </authorList>
    </citation>
    <scope>NUCLEOTIDE SEQUENCE</scope>
</reference>
<organism evidence="12">
    <name type="scientific">Dendroctonus ponderosae</name>
    <name type="common">Mountain pine beetle</name>
    <dbReference type="NCBI Taxonomy" id="77166"/>
    <lineage>
        <taxon>Eukaryota</taxon>
        <taxon>Metazoa</taxon>
        <taxon>Ecdysozoa</taxon>
        <taxon>Arthropoda</taxon>
        <taxon>Hexapoda</taxon>
        <taxon>Insecta</taxon>
        <taxon>Pterygota</taxon>
        <taxon>Neoptera</taxon>
        <taxon>Endopterygota</taxon>
        <taxon>Coleoptera</taxon>
        <taxon>Polyphaga</taxon>
        <taxon>Cucujiformia</taxon>
        <taxon>Curculionidae</taxon>
        <taxon>Scolytinae</taxon>
        <taxon>Dendroctonus</taxon>
    </lineage>
</organism>
<evidence type="ECO:0000313" key="13">
    <source>
        <dbReference type="EMBL" id="ENN70843.1"/>
    </source>
</evidence>
<dbReference type="EnsemblMetazoa" id="XM_019915481.1">
    <property type="protein sequence ID" value="XP_019771040.1"/>
    <property type="gene ID" value="LOC109545010"/>
</dbReference>
<evidence type="ECO:0000313" key="16">
    <source>
        <dbReference type="Proteomes" id="UP000019118"/>
    </source>
</evidence>
<evidence type="ECO:0000313" key="12">
    <source>
        <dbReference type="EMBL" id="AEE62419.1"/>
    </source>
</evidence>
<reference evidence="12" key="1">
    <citation type="journal article" date="2012" name="Insect Biochem. Mol. Biol.">
        <title>Transcriptome and full-length cDNA resources for the mountain pine beetle, Dendroctonus ponderosae Hopkins, a major insect pest of pine forests.</title>
        <authorList>
            <person name="Keeling C.I."/>
            <person name="Henderson H."/>
            <person name="Li M."/>
            <person name="Yuen M."/>
            <person name="Clark E.L."/>
            <person name="Fraser J.D."/>
            <person name="Huber D.P."/>
            <person name="Liao N.Y."/>
            <person name="Roderick Docking T."/>
            <person name="Birol I."/>
            <person name="Chan S.K."/>
            <person name="Taylor G.A."/>
            <person name="Palmquist D."/>
            <person name="Jones S.J."/>
            <person name="Bohlmann J."/>
        </authorList>
    </citation>
    <scope>NUCLEOTIDE SEQUENCE</scope>
    <source>
        <tissue evidence="12">Heads</tissue>
    </source>
</reference>
<comment type="similarity">
    <text evidence="2 8">Belongs to the EMP24/GP25L family.</text>
</comment>
<evidence type="ECO:0000256" key="6">
    <source>
        <dbReference type="ARBA" id="ARBA00022989"/>
    </source>
</evidence>
<keyword evidence="5 10" id="KW-0732">Signal</keyword>
<evidence type="ECO:0000313" key="14">
    <source>
        <dbReference type="EMBL" id="ERL90421.1"/>
    </source>
</evidence>
<dbReference type="OrthoDB" id="759142at2759"/>
<evidence type="ECO:0000256" key="3">
    <source>
        <dbReference type="ARBA" id="ARBA00022473"/>
    </source>
</evidence>
<gene>
    <name evidence="15" type="primary">109545010</name>
    <name evidence="14" type="ORF">D910_07770</name>
    <name evidence="13" type="ORF">YQE_12506</name>
</gene>
<evidence type="ECO:0000256" key="10">
    <source>
        <dbReference type="SAM" id="SignalP"/>
    </source>
</evidence>
<comment type="subcellular location">
    <subcellularLocation>
        <location evidence="1 8">Membrane</location>
        <topology evidence="1 8">Single-pass type I membrane protein</topology>
    </subcellularLocation>
</comment>
<evidence type="ECO:0000259" key="11">
    <source>
        <dbReference type="PROSITE" id="PS50866"/>
    </source>
</evidence>
<evidence type="ECO:0000256" key="4">
    <source>
        <dbReference type="ARBA" id="ARBA00022692"/>
    </source>
</evidence>
<dbReference type="AlphaFoldDB" id="J3JW39"/>
<protein>
    <recommendedName>
        <fullName evidence="11">GOLD domain-containing protein</fullName>
    </recommendedName>
</protein>
<evidence type="ECO:0000256" key="5">
    <source>
        <dbReference type="ARBA" id="ARBA00022729"/>
    </source>
</evidence>
<dbReference type="EMBL" id="BT127457">
    <property type="protein sequence ID" value="AEE62419.1"/>
    <property type="molecule type" value="mRNA"/>
</dbReference>
<name>J3JW39_DENPD</name>
<feature type="chain" id="PRO_5010968691" description="GOLD domain-containing protein" evidence="10">
    <location>
        <begin position="20"/>
        <end position="204"/>
    </location>
</feature>
<dbReference type="EMBL" id="KB741282">
    <property type="protein sequence ID" value="ENN70843.1"/>
    <property type="molecule type" value="Genomic_DNA"/>
</dbReference>
<dbReference type="OMA" id="TKDFAFM"/>
<evidence type="ECO:0000313" key="17">
    <source>
        <dbReference type="Proteomes" id="UP000030742"/>
    </source>
</evidence>
<dbReference type="PROSITE" id="PS50866">
    <property type="entry name" value="GOLD"/>
    <property type="match status" value="1"/>
</dbReference>
<accession>J3JW39</accession>
<dbReference type="EMBL" id="KB632233">
    <property type="protein sequence ID" value="ERL90421.1"/>
    <property type="molecule type" value="Genomic_DNA"/>
</dbReference>
<dbReference type="STRING" id="77166.J3JW39"/>
<dbReference type="Proteomes" id="UP000019118">
    <property type="component" value="Unassembled WGS sequence"/>
</dbReference>
<dbReference type="InterPro" id="IPR009038">
    <property type="entry name" value="GOLD_dom"/>
</dbReference>
<keyword evidence="7 9" id="KW-0472">Membrane</keyword>
<keyword evidence="6 9" id="KW-1133">Transmembrane helix</keyword>
<keyword evidence="16" id="KW-1185">Reference proteome</keyword>
<keyword evidence="3" id="KW-0217">Developmental protein</keyword>
<evidence type="ECO:0000256" key="7">
    <source>
        <dbReference type="ARBA" id="ARBA00023136"/>
    </source>
</evidence>
<sequence length="204" mass="23580">MHYWIVCLLGGSLLLSVNCISFNLEPNTQKCLKEELQGNVPVIGEFEVSEQPGQRIDYLVTDSKGHILAQRQDVSKGKFSFNTESYDTYEICFFSRVLQNQKGITQLVSLNTKHGVETKNYESFAEATNLKPIELEIKKLEDLSKSIVDDFAFMTKREEEMTDTNESTNNRVMYFSIFSIFVLLGLAVWQVLYLRRYFKTKKLI</sequence>
<dbReference type="Pfam" id="PF01105">
    <property type="entry name" value="EMP24_GP25L"/>
    <property type="match status" value="1"/>
</dbReference>
<feature type="transmembrane region" description="Helical" evidence="9">
    <location>
        <begin position="172"/>
        <end position="194"/>
    </location>
</feature>
<evidence type="ECO:0000256" key="2">
    <source>
        <dbReference type="ARBA" id="ARBA00007104"/>
    </source>
</evidence>